<dbReference type="CDD" id="cd11709">
    <property type="entry name" value="SPRY"/>
    <property type="match status" value="3"/>
</dbReference>
<name>L1IQY3_GUITC</name>
<dbReference type="PaxDb" id="55529-EKX38230"/>
<sequence length="2099" mass="238862">MTGTATDVCEAELDALFQHVNSAYWKMPSVVTWSSRRTDRTKRLREAWWDELQFHEGWAVTQGRCVALPQEWSIQFKLQVPSLNGDICQIVRYRPSAVETSKLERGNKVFVLEPSTSLKESSSDDVLCKEDRDKKREGVLVDTCGEFSLVKIDEQRQTWYRTTCLRQTMRTVRGLVTDHVPIEVTSTKQFVKPSQAHFSDSSHDVGQKLSENSKLVEVEWSSNIRGYHRKEDLEAVEDVEQEIDSLICIHHGFLGCRFKGRFYPAVPGVNLNDLARGNYDIHVRKMQGMLQFIVDDVIVGISFYPGPCAISSFGNVYRLPCLHCTQTHIQDVCALCECCSRVGGRRCGNAAARDSSWSFCHVRLARQACRLKDIRGAEKQLGPLELAHAIYQTISQAHPIALSDLQAELLEDSRAFAGCLLQLLKHQPHVLEILMETAPELLQGMDVSKEMNFYGVKGSIGAHFLLVSLQCRQKSFDTLSRCLVCRVDWSEQVKSCQRSEELATMMIRNVLKSTPLLNGEQGDVTSEFESMVEETIPSSWREGVEYSFDALAIFSHGELCLVRRSDGSIRFARVSNVRSSMLKDSSSANSIRYDLDVSKDGKVSRDNQKPGEHMAKILANRSKNHVTVSDVIALLQSNSVKMSCDDSFTLVELLMEVEVAASDAVIPMLELLHDIKLSSPLLTWIVCRLLEEEETSAKFGSLNRMLCSITKLRFSTRREEIVQQILSEGFLKRFTINMADAYPKQKESFYKESCGEVLTHKLIQSCRSYLYDGSSLLLPQGVQWMMFRCNLTLSSRVSHVLVKILRPSPDSSRLKRKSSPWFHLAWTPPRFLPALSPRRCRRRMYEHGFAYCPSKGVKYSSGGKTPYAQRRLKPGDVIACSLDCERREIRYLVNGEDLGVAFGEEEVTEEAVGEGLRFTVTLGPGQGVEFVSTEEEEEDKKSKGESLLEVFQYERSMKSWIRVPRSSQLLQSLIFAAPQLDLCSPCVIHQPVEDMLSFLSLEGLQLHLRASGRRLECRIEGKTAVVVNVIRLKELATYDEIELNNRFRFKVMKVKHEMKVILKDFCQALDVPLTLDCQSSQLDRWKALEVLKCLNEIEFLFQDQIFHLVDVIVFLLLQQQLTLTQMEQIVTEMYESYKDSQGFIPCKVVCDLIKTQGKNKFTADKLLVEMLSLSYGSDIRLEMSKWKTLREEMIQAFDVDISNPTQILQRMLQPNLDLTSTCLLKCDRDMFDSIGMKLLHHLATPNIIYSFDGDRLWHSVSNAYPCVTYRAGKHRKRGFALYAVKVLRETSDVGSRYDPWLHLAWTTPAYHPNTHLRCRRRMYEHGFAYCPSKGVKYSSGGKTPYAQRRLKPGDVIACSLDCERREIRYLVNGEDLGVAFGEEEVTEEAVGEGLRFTVTLGPGQGIEFVGGKEEGREEEASEGEIFHRDTNEWRRVISKVDDLKLLRVARSVLRSLQGSLDVVVLQDDFRAGDLVAVRNEILDPRYGMRLQTSLTSTIGRVKSVMGDEREQMKGTSDVQVSILGRDFKFIARELYRVDADARRTRVEKRQMLIQMINRRIFERRGDLTFIARVVEAFSDVVRDKPEMSSIIEACSCALGQSVSNLDQLNVLARFPMEWKYLSLLQTLKVVMRTAWAEGQLENLKKAHLNLRCILEDAKISQLNNVSHMIETCLLPCLDLLPCCLTSMGSKFSIHTEVMLELVRIVNELIQKHNPQHNVAMSMGNLSSLVKIHHRYQEFDSNKKMIIEQTWADILHSADLIVKLSGPEIYQGTRTHVSEDLYKVALQIEDMAVRSMILLMLYKHCSNLKSKIVAEAFFTSQSSLTDNSESKLLLRHLAEDSTNYQQADFSTLTDAIKLAIRAGVELSSPWQMSGDGEEASTVRLSILRLVLEQQVPVLKQTNKLRNRSQDNNLIIQPAPVLSSGRHTFLLKLLSPLPASSPSRLSPWLHLAWTPPRFLPALSPRRCRRRMYEHGFAYCPSKGVKYSSGGKTPYAQRRLKPGDVIACSLDCERREIRYLVNGEDLGVAFGEEEVTEEALGEGLRFTVTLGPGQGVELVKVTRFAGSEEEEEEKRVEDLSWEYLEIRYKKGKRKFDRREETK</sequence>
<evidence type="ECO:0000313" key="4">
    <source>
        <dbReference type="Proteomes" id="UP000011087"/>
    </source>
</evidence>
<dbReference type="SUPFAM" id="SSF49899">
    <property type="entry name" value="Concanavalin A-like lectins/glucanases"/>
    <property type="match status" value="3"/>
</dbReference>
<evidence type="ECO:0000313" key="2">
    <source>
        <dbReference type="EMBL" id="EKX38230.1"/>
    </source>
</evidence>
<feature type="domain" description="SPRY" evidence="1">
    <location>
        <begin position="1970"/>
        <end position="2055"/>
    </location>
</feature>
<reference evidence="2 4" key="1">
    <citation type="journal article" date="2012" name="Nature">
        <title>Algal genomes reveal evolutionary mosaicism and the fate of nucleomorphs.</title>
        <authorList>
            <consortium name="DOE Joint Genome Institute"/>
            <person name="Curtis B.A."/>
            <person name="Tanifuji G."/>
            <person name="Burki F."/>
            <person name="Gruber A."/>
            <person name="Irimia M."/>
            <person name="Maruyama S."/>
            <person name="Arias M.C."/>
            <person name="Ball S.G."/>
            <person name="Gile G.H."/>
            <person name="Hirakawa Y."/>
            <person name="Hopkins J.F."/>
            <person name="Kuo A."/>
            <person name="Rensing S.A."/>
            <person name="Schmutz J."/>
            <person name="Symeonidi A."/>
            <person name="Elias M."/>
            <person name="Eveleigh R.J."/>
            <person name="Herman E.K."/>
            <person name="Klute M.J."/>
            <person name="Nakayama T."/>
            <person name="Obornik M."/>
            <person name="Reyes-Prieto A."/>
            <person name="Armbrust E.V."/>
            <person name="Aves S.J."/>
            <person name="Beiko R.G."/>
            <person name="Coutinho P."/>
            <person name="Dacks J.B."/>
            <person name="Durnford D.G."/>
            <person name="Fast N.M."/>
            <person name="Green B.R."/>
            <person name="Grisdale C.J."/>
            <person name="Hempel F."/>
            <person name="Henrissat B."/>
            <person name="Hoppner M.P."/>
            <person name="Ishida K."/>
            <person name="Kim E."/>
            <person name="Koreny L."/>
            <person name="Kroth P.G."/>
            <person name="Liu Y."/>
            <person name="Malik S.B."/>
            <person name="Maier U.G."/>
            <person name="McRose D."/>
            <person name="Mock T."/>
            <person name="Neilson J.A."/>
            <person name="Onodera N.T."/>
            <person name="Poole A.M."/>
            <person name="Pritham E.J."/>
            <person name="Richards T.A."/>
            <person name="Rocap G."/>
            <person name="Roy S.W."/>
            <person name="Sarai C."/>
            <person name="Schaack S."/>
            <person name="Shirato S."/>
            <person name="Slamovits C.H."/>
            <person name="Spencer D.F."/>
            <person name="Suzuki S."/>
            <person name="Worden A.Z."/>
            <person name="Zauner S."/>
            <person name="Barry K."/>
            <person name="Bell C."/>
            <person name="Bharti A.K."/>
            <person name="Crow J.A."/>
            <person name="Grimwood J."/>
            <person name="Kramer R."/>
            <person name="Lindquist E."/>
            <person name="Lucas S."/>
            <person name="Salamov A."/>
            <person name="McFadden G.I."/>
            <person name="Lane C.E."/>
            <person name="Keeling P.J."/>
            <person name="Gray M.W."/>
            <person name="Grigoriev I.V."/>
            <person name="Archibald J.M."/>
        </authorList>
    </citation>
    <scope>NUCLEOTIDE SEQUENCE</scope>
    <source>
        <strain evidence="2 4">CCMP2712</strain>
    </source>
</reference>
<dbReference type="InterPro" id="IPR050672">
    <property type="entry name" value="FBXO45-Fsn/SPSB_families"/>
</dbReference>
<dbReference type="PANTHER" id="PTHR12245">
    <property type="entry name" value="SPRY DOMAIN CONTAINING SOCS BOX PROTEIN"/>
    <property type="match status" value="1"/>
</dbReference>
<dbReference type="Proteomes" id="UP000011087">
    <property type="component" value="Unassembled WGS sequence"/>
</dbReference>
<dbReference type="HOGENOM" id="CLU_232413_0_0_1"/>
<dbReference type="Pfam" id="PF00622">
    <property type="entry name" value="SPRY"/>
    <property type="match status" value="3"/>
</dbReference>
<dbReference type="EnsemblProtists" id="EKX38230">
    <property type="protein sequence ID" value="EKX38230"/>
    <property type="gene ID" value="GUITHDRAFT_115573"/>
</dbReference>
<keyword evidence="4" id="KW-1185">Reference proteome</keyword>
<proteinExistence type="predicted"/>
<gene>
    <name evidence="2" type="ORF">GUITHDRAFT_115573</name>
</gene>
<protein>
    <recommendedName>
        <fullName evidence="1">SPRY domain-containing protein</fullName>
    </recommendedName>
</protein>
<evidence type="ECO:0000259" key="1">
    <source>
        <dbReference type="Pfam" id="PF00622"/>
    </source>
</evidence>
<reference evidence="3" key="3">
    <citation type="submission" date="2015-06" db="UniProtKB">
        <authorList>
            <consortium name="EnsemblProtists"/>
        </authorList>
    </citation>
    <scope>IDENTIFICATION</scope>
</reference>
<dbReference type="PANTHER" id="PTHR12245:SF5">
    <property type="entry name" value="SPRY DOMAIN-CONTAINING SOCS BOX PROTEIN 3"/>
    <property type="match status" value="1"/>
</dbReference>
<reference evidence="4" key="2">
    <citation type="submission" date="2012-11" db="EMBL/GenBank/DDBJ databases">
        <authorList>
            <person name="Kuo A."/>
            <person name="Curtis B.A."/>
            <person name="Tanifuji G."/>
            <person name="Burki F."/>
            <person name="Gruber A."/>
            <person name="Irimia M."/>
            <person name="Maruyama S."/>
            <person name="Arias M.C."/>
            <person name="Ball S.G."/>
            <person name="Gile G.H."/>
            <person name="Hirakawa Y."/>
            <person name="Hopkins J.F."/>
            <person name="Rensing S.A."/>
            <person name="Schmutz J."/>
            <person name="Symeonidi A."/>
            <person name="Elias M."/>
            <person name="Eveleigh R.J."/>
            <person name="Herman E.K."/>
            <person name="Klute M.J."/>
            <person name="Nakayama T."/>
            <person name="Obornik M."/>
            <person name="Reyes-Prieto A."/>
            <person name="Armbrust E.V."/>
            <person name="Aves S.J."/>
            <person name="Beiko R.G."/>
            <person name="Coutinho P."/>
            <person name="Dacks J.B."/>
            <person name="Durnford D.G."/>
            <person name="Fast N.M."/>
            <person name="Green B.R."/>
            <person name="Grisdale C."/>
            <person name="Hempe F."/>
            <person name="Henrissat B."/>
            <person name="Hoppner M.P."/>
            <person name="Ishida K.-I."/>
            <person name="Kim E."/>
            <person name="Koreny L."/>
            <person name="Kroth P.G."/>
            <person name="Liu Y."/>
            <person name="Malik S.-B."/>
            <person name="Maier U.G."/>
            <person name="McRose D."/>
            <person name="Mock T."/>
            <person name="Neilson J.A."/>
            <person name="Onodera N.T."/>
            <person name="Poole A.M."/>
            <person name="Pritham E.J."/>
            <person name="Richards T.A."/>
            <person name="Rocap G."/>
            <person name="Roy S.W."/>
            <person name="Sarai C."/>
            <person name="Schaack S."/>
            <person name="Shirato S."/>
            <person name="Slamovits C.H."/>
            <person name="Spencer D.F."/>
            <person name="Suzuki S."/>
            <person name="Worden A.Z."/>
            <person name="Zauner S."/>
            <person name="Barry K."/>
            <person name="Bell C."/>
            <person name="Bharti A.K."/>
            <person name="Crow J.A."/>
            <person name="Grimwood J."/>
            <person name="Kramer R."/>
            <person name="Lindquist E."/>
            <person name="Lucas S."/>
            <person name="Salamov A."/>
            <person name="McFadden G.I."/>
            <person name="Lane C.E."/>
            <person name="Keeling P.J."/>
            <person name="Gray M.W."/>
            <person name="Grigoriev I.V."/>
            <person name="Archibald J.M."/>
        </authorList>
    </citation>
    <scope>NUCLEOTIDE SEQUENCE</scope>
    <source>
        <strain evidence="4">CCMP2712</strain>
    </source>
</reference>
<dbReference type="GeneID" id="17295029"/>
<dbReference type="KEGG" id="gtt:GUITHDRAFT_115573"/>
<dbReference type="InterPro" id="IPR043136">
    <property type="entry name" value="B30.2/SPRY_sf"/>
</dbReference>
<dbReference type="Gene3D" id="2.60.120.920">
    <property type="match status" value="3"/>
</dbReference>
<accession>L1IQY3</accession>
<feature type="domain" description="SPRY" evidence="1">
    <location>
        <begin position="1305"/>
        <end position="1411"/>
    </location>
</feature>
<dbReference type="EMBL" id="JH993050">
    <property type="protein sequence ID" value="EKX38230.1"/>
    <property type="molecule type" value="Genomic_DNA"/>
</dbReference>
<organism evidence="2">
    <name type="scientific">Guillardia theta (strain CCMP2712)</name>
    <name type="common">Cryptophyte</name>
    <dbReference type="NCBI Taxonomy" id="905079"/>
    <lineage>
        <taxon>Eukaryota</taxon>
        <taxon>Cryptophyceae</taxon>
        <taxon>Pyrenomonadales</taxon>
        <taxon>Geminigeraceae</taxon>
        <taxon>Guillardia</taxon>
    </lineage>
</organism>
<feature type="domain" description="SPRY" evidence="1">
    <location>
        <begin position="845"/>
        <end position="931"/>
    </location>
</feature>
<evidence type="ECO:0000313" key="3">
    <source>
        <dbReference type="EnsemblProtists" id="EKX38230"/>
    </source>
</evidence>
<dbReference type="InterPro" id="IPR013320">
    <property type="entry name" value="ConA-like_dom_sf"/>
</dbReference>
<dbReference type="InterPro" id="IPR003877">
    <property type="entry name" value="SPRY_dom"/>
</dbReference>
<dbReference type="RefSeq" id="XP_005825210.1">
    <property type="nucleotide sequence ID" value="XM_005825153.1"/>
</dbReference>